<name>A6DLP1_9BACT</name>
<sequence>MTWIDNYNRLKNQNSFYELKTFGVLRVSGEDADKVLQGQSTSDVKVLGAKTAQLSSLLNPQGKIISHHFLIKLDEACFYLLCSKSVIDEVKDHLEKHIIMEDADLEICKSFKTFHLKNTDPSSELISNMNIHQIEPEKLYVHDQHLLLTMGMLGLDSSILITKDGSQPDLGLEMDDETFKAFRMEAGFPIMDHDYDQKTLLPETGLQLHCVSYTKGCFTGQEIVARVKYRGNVNRYLSALIANEVPNDLQQNDTLSTIDGNKIGKYKSQTWSPELNKFILFVYLNKKFRQAEMQVKFIDSECTEFTGEVRTLPPVSHGNAIVLSKQAYHEALELFASSDEVSDIAAEPLLKKALYLDPSNQDAYEALGVLLSRHERFDEAIELMKRLKELNPDTVMAYTNLSVFYMKKGMIEEAEAEKQEGTLATFRIAAAKRKKRVNKSDFDEAANAERERRRKMFNEVLEIDPDDLAANFGLGKISLELKQAQKAIKYLEKCLEIKRDYSVCCTLLSRAYILENRQEEAKDLLVKGIAIAHEKGELMPKQEMEMLLQQLNEG</sequence>
<accession>A6DLP1</accession>
<evidence type="ECO:0000256" key="2">
    <source>
        <dbReference type="PROSITE-ProRule" id="PRU00339"/>
    </source>
</evidence>
<dbReference type="InterPro" id="IPR017703">
    <property type="entry name" value="YgfZ/GCV_T_CS"/>
</dbReference>
<dbReference type="InterPro" id="IPR045179">
    <property type="entry name" value="YgfZ/GcvT"/>
</dbReference>
<dbReference type="eggNOG" id="COG0354">
    <property type="taxonomic scope" value="Bacteria"/>
</dbReference>
<feature type="repeat" description="TPR" evidence="2">
    <location>
        <begin position="361"/>
        <end position="394"/>
    </location>
</feature>
<dbReference type="Pfam" id="PF14559">
    <property type="entry name" value="TPR_19"/>
    <property type="match status" value="1"/>
</dbReference>
<dbReference type="NCBIfam" id="TIGR03317">
    <property type="entry name" value="ygfZ_signature"/>
    <property type="match status" value="1"/>
</dbReference>
<dbReference type="InterPro" id="IPR019734">
    <property type="entry name" value="TPR_rpt"/>
</dbReference>
<dbReference type="SUPFAM" id="SSF103025">
    <property type="entry name" value="Folate-binding domain"/>
    <property type="match status" value="1"/>
</dbReference>
<dbReference type="Pfam" id="PF13181">
    <property type="entry name" value="TPR_8"/>
    <property type="match status" value="1"/>
</dbReference>
<dbReference type="InterPro" id="IPR011990">
    <property type="entry name" value="TPR-like_helical_dom_sf"/>
</dbReference>
<evidence type="ECO:0000313" key="5">
    <source>
        <dbReference type="Proteomes" id="UP000004947"/>
    </source>
</evidence>
<dbReference type="Proteomes" id="UP000004947">
    <property type="component" value="Unassembled WGS sequence"/>
</dbReference>
<dbReference type="InterPro" id="IPR006222">
    <property type="entry name" value="GCVT_N"/>
</dbReference>
<dbReference type="SMART" id="SM00028">
    <property type="entry name" value="TPR"/>
    <property type="match status" value="3"/>
</dbReference>
<dbReference type="EMBL" id="ABCK01000009">
    <property type="protein sequence ID" value="EDM27496.1"/>
    <property type="molecule type" value="Genomic_DNA"/>
</dbReference>
<comment type="caution">
    <text evidence="4">The sequence shown here is derived from an EMBL/GenBank/DDBJ whole genome shotgun (WGS) entry which is preliminary data.</text>
</comment>
<dbReference type="AlphaFoldDB" id="A6DLP1"/>
<dbReference type="RefSeq" id="WP_007278800.1">
    <property type="nucleotide sequence ID" value="NZ_ABCK01000009.1"/>
</dbReference>
<evidence type="ECO:0000256" key="1">
    <source>
        <dbReference type="ARBA" id="ARBA00022946"/>
    </source>
</evidence>
<gene>
    <name evidence="4" type="ORF">LNTAR_05271</name>
</gene>
<dbReference type="PANTHER" id="PTHR22602">
    <property type="entry name" value="TRANSFERASE CAF17, MITOCHONDRIAL-RELATED"/>
    <property type="match status" value="1"/>
</dbReference>
<feature type="domain" description="GCVT N-terminal" evidence="3">
    <location>
        <begin position="4"/>
        <end position="104"/>
    </location>
</feature>
<keyword evidence="5" id="KW-1185">Reference proteome</keyword>
<dbReference type="PANTHER" id="PTHR22602:SF0">
    <property type="entry name" value="TRANSFERASE CAF17, MITOCHONDRIAL-RELATED"/>
    <property type="match status" value="1"/>
</dbReference>
<reference evidence="4 5" key="1">
    <citation type="journal article" date="2010" name="J. Bacteriol.">
        <title>Genome sequence of Lentisphaera araneosa HTCC2155T, the type species of the order Lentisphaerales in the phylum Lentisphaerae.</title>
        <authorList>
            <person name="Thrash J.C."/>
            <person name="Cho J.C."/>
            <person name="Vergin K.L."/>
            <person name="Morris R.M."/>
            <person name="Giovannoni S.J."/>
        </authorList>
    </citation>
    <scope>NUCLEOTIDE SEQUENCE [LARGE SCALE GENOMIC DNA]</scope>
    <source>
        <strain evidence="4 5">HTCC2155</strain>
    </source>
</reference>
<dbReference type="Gene3D" id="1.25.40.10">
    <property type="entry name" value="Tetratricopeptide repeat domain"/>
    <property type="match status" value="2"/>
</dbReference>
<dbReference type="Pfam" id="PF01571">
    <property type="entry name" value="GCV_T"/>
    <property type="match status" value="1"/>
</dbReference>
<dbReference type="eggNOG" id="COG3071">
    <property type="taxonomic scope" value="Bacteria"/>
</dbReference>
<evidence type="ECO:0000259" key="3">
    <source>
        <dbReference type="Pfam" id="PF01571"/>
    </source>
</evidence>
<dbReference type="InterPro" id="IPR027266">
    <property type="entry name" value="TrmE/GcvT-like"/>
</dbReference>
<dbReference type="Gene3D" id="3.30.1360.120">
    <property type="entry name" value="Probable tRNA modification gtpase trme, domain 1"/>
    <property type="match status" value="1"/>
</dbReference>
<dbReference type="OrthoDB" id="9796287at2"/>
<keyword evidence="1" id="KW-0809">Transit peptide</keyword>
<dbReference type="STRING" id="313628.LNTAR_05271"/>
<proteinExistence type="predicted"/>
<organism evidence="4 5">
    <name type="scientific">Lentisphaera araneosa HTCC2155</name>
    <dbReference type="NCBI Taxonomy" id="313628"/>
    <lineage>
        <taxon>Bacteria</taxon>
        <taxon>Pseudomonadati</taxon>
        <taxon>Lentisphaerota</taxon>
        <taxon>Lentisphaeria</taxon>
        <taxon>Lentisphaerales</taxon>
        <taxon>Lentisphaeraceae</taxon>
        <taxon>Lentisphaera</taxon>
    </lineage>
</organism>
<dbReference type="GO" id="GO:0016226">
    <property type="term" value="P:iron-sulfur cluster assembly"/>
    <property type="evidence" value="ECO:0007669"/>
    <property type="project" value="TreeGrafter"/>
</dbReference>
<dbReference type="eggNOG" id="COG0457">
    <property type="taxonomic scope" value="Bacteria"/>
</dbReference>
<dbReference type="SUPFAM" id="SSF48452">
    <property type="entry name" value="TPR-like"/>
    <property type="match status" value="1"/>
</dbReference>
<protein>
    <recommendedName>
        <fullName evidence="3">GCVT N-terminal domain-containing protein</fullName>
    </recommendedName>
</protein>
<evidence type="ECO:0000313" key="4">
    <source>
        <dbReference type="EMBL" id="EDM27496.1"/>
    </source>
</evidence>
<keyword evidence="2" id="KW-0802">TPR repeat</keyword>
<dbReference type="PROSITE" id="PS50005">
    <property type="entry name" value="TPR"/>
    <property type="match status" value="1"/>
</dbReference>